<keyword evidence="2" id="KW-1185">Reference proteome</keyword>
<name>A0A1V4KAK5_PATFA</name>
<organism evidence="1 2">
    <name type="scientific">Patagioenas fasciata monilis</name>
    <dbReference type="NCBI Taxonomy" id="372326"/>
    <lineage>
        <taxon>Eukaryota</taxon>
        <taxon>Metazoa</taxon>
        <taxon>Chordata</taxon>
        <taxon>Craniata</taxon>
        <taxon>Vertebrata</taxon>
        <taxon>Euteleostomi</taxon>
        <taxon>Archelosauria</taxon>
        <taxon>Archosauria</taxon>
        <taxon>Dinosauria</taxon>
        <taxon>Saurischia</taxon>
        <taxon>Theropoda</taxon>
        <taxon>Coelurosauria</taxon>
        <taxon>Aves</taxon>
        <taxon>Neognathae</taxon>
        <taxon>Neoaves</taxon>
        <taxon>Columbimorphae</taxon>
        <taxon>Columbiformes</taxon>
        <taxon>Columbidae</taxon>
        <taxon>Patagioenas</taxon>
    </lineage>
</organism>
<reference evidence="1 2" key="1">
    <citation type="submission" date="2016-02" db="EMBL/GenBank/DDBJ databases">
        <title>Band-tailed pigeon sequencing and assembly.</title>
        <authorList>
            <person name="Soares A.E."/>
            <person name="Novak B.J."/>
            <person name="Rice E.S."/>
            <person name="O'Connell B."/>
            <person name="Chang D."/>
            <person name="Weber S."/>
            <person name="Shapiro B."/>
        </authorList>
    </citation>
    <scope>NUCLEOTIDE SEQUENCE [LARGE SCALE GENOMIC DNA]</scope>
    <source>
        <strain evidence="1">BTP2013</strain>
        <tissue evidence="1">Blood</tissue>
    </source>
</reference>
<dbReference type="STRING" id="372326.A0A1V4KAK5"/>
<gene>
    <name evidence="1" type="ORF">AV530_009844</name>
</gene>
<accession>A0A1V4KAK5</accession>
<evidence type="ECO:0000313" key="1">
    <source>
        <dbReference type="EMBL" id="OPJ81381.1"/>
    </source>
</evidence>
<evidence type="ECO:0000313" key="2">
    <source>
        <dbReference type="Proteomes" id="UP000190648"/>
    </source>
</evidence>
<comment type="caution">
    <text evidence="1">The sequence shown here is derived from an EMBL/GenBank/DDBJ whole genome shotgun (WGS) entry which is preliminary data.</text>
</comment>
<sequence length="98" mass="11106">MKAKVTRVFKKGKEEGPGNYRPTGLIVIPRKVMEQILLETISKHVKDKKVIEVISMDSRRVNLIDFYDEKTGLADEGRAEDVVYSVFTRAFGTPTMTS</sequence>
<dbReference type="EMBL" id="LSYS01003973">
    <property type="protein sequence ID" value="OPJ81381.1"/>
    <property type="molecule type" value="Genomic_DNA"/>
</dbReference>
<dbReference type="OrthoDB" id="416454at2759"/>
<dbReference type="AlphaFoldDB" id="A0A1V4KAK5"/>
<dbReference type="Proteomes" id="UP000190648">
    <property type="component" value="Unassembled WGS sequence"/>
</dbReference>
<protein>
    <submittedName>
        <fullName evidence="1">Uncharacterized protein</fullName>
    </submittedName>
</protein>
<proteinExistence type="predicted"/>